<keyword evidence="7" id="KW-0378">Hydrolase</keyword>
<accession>A0A7U4QM16</accession>
<proteinExistence type="predicted"/>
<evidence type="ECO:0000256" key="1">
    <source>
        <dbReference type="ARBA" id="ARBA00004651"/>
    </source>
</evidence>
<evidence type="ECO:0000256" key="2">
    <source>
        <dbReference type="ARBA" id="ARBA00022475"/>
    </source>
</evidence>
<evidence type="ECO:0000313" key="8">
    <source>
        <dbReference type="Proteomes" id="UP000070560"/>
    </source>
</evidence>
<feature type="transmembrane region" description="Helical" evidence="6">
    <location>
        <begin position="229"/>
        <end position="252"/>
    </location>
</feature>
<dbReference type="Pfam" id="PF03631">
    <property type="entry name" value="Virul_fac_BrkB"/>
    <property type="match status" value="1"/>
</dbReference>
<feature type="transmembrane region" description="Helical" evidence="6">
    <location>
        <begin position="24"/>
        <end position="50"/>
    </location>
</feature>
<feature type="transmembrane region" description="Helical" evidence="6">
    <location>
        <begin position="131"/>
        <end position="153"/>
    </location>
</feature>
<dbReference type="Proteomes" id="UP000070560">
    <property type="component" value="Chromosome"/>
</dbReference>
<dbReference type="EMBL" id="CP013015">
    <property type="protein sequence ID" value="AMM41837.1"/>
    <property type="molecule type" value="Genomic_DNA"/>
</dbReference>
<keyword evidence="5 6" id="KW-0472">Membrane</keyword>
<evidence type="ECO:0000313" key="7">
    <source>
        <dbReference type="EMBL" id="AMM41837.1"/>
    </source>
</evidence>
<dbReference type="InterPro" id="IPR017039">
    <property type="entry name" value="Virul_fac_BrkB"/>
</dbReference>
<keyword evidence="3 6" id="KW-0812">Transmembrane</keyword>
<gene>
    <name evidence="7" type="ORF">HS1_002045</name>
</gene>
<dbReference type="NCBIfam" id="TIGR00765">
    <property type="entry name" value="yihY_not_rbn"/>
    <property type="match status" value="1"/>
</dbReference>
<dbReference type="PANTHER" id="PTHR30213">
    <property type="entry name" value="INNER MEMBRANE PROTEIN YHJD"/>
    <property type="match status" value="1"/>
</dbReference>
<feature type="transmembrane region" description="Helical" evidence="6">
    <location>
        <begin position="94"/>
        <end position="119"/>
    </location>
</feature>
<sequence>MDRILPFTFKNVHKILLKFWADHCLAYAAALTYATILSLVPVATISFSILGRFELSETDIRTFLLKYFLPESSLVPIIESNIEKFIKNTATLSIISIIALLIISLALLGMVEAIFNHIWQSQKRRSFFNKFVTFWAILTLTPLLFGISLGFIAKIEYLSFSPILVSFLLSSFGLFFLYRLFPYAKVSFRAALVGSVMGSIFFETCKWGFKYYITYYASFDKIYGTLAAIPISLVWIYWSWVIVLLGAEITFICDYPKVPLKKDIAEYNPLWPVLLLLEVLRNFQRNTNRLTTEDLAYTLGLPLETINLFMRVFREREWLTLTEEGTWVPNTPLEKLPLLMVLNVNQQFAKLDDTLMKTMEELWAPLERCLDKTWGEITLGDLVK</sequence>
<feature type="transmembrane region" description="Helical" evidence="6">
    <location>
        <begin position="190"/>
        <end position="209"/>
    </location>
</feature>
<comment type="subcellular location">
    <subcellularLocation>
        <location evidence="1">Cell membrane</location>
        <topology evidence="1">Multi-pass membrane protein</topology>
    </subcellularLocation>
</comment>
<organism evidence="7 8">
    <name type="scientific">Desulfofervidus auxilii</name>
    <dbReference type="NCBI Taxonomy" id="1621989"/>
    <lineage>
        <taxon>Bacteria</taxon>
        <taxon>Pseudomonadati</taxon>
        <taxon>Thermodesulfobacteriota</taxon>
        <taxon>Candidatus Desulfofervidia</taxon>
        <taxon>Candidatus Desulfofervidales</taxon>
        <taxon>Candidatus Desulfofervidaceae</taxon>
        <taxon>Candidatus Desulfofervidus</taxon>
    </lineage>
</organism>
<dbReference type="KEGG" id="daw:HS1_002045"/>
<keyword evidence="8" id="KW-1185">Reference proteome</keyword>
<name>A0A7U4QM16_DESA2</name>
<dbReference type="OrthoDB" id="9808671at2"/>
<evidence type="ECO:0000256" key="3">
    <source>
        <dbReference type="ARBA" id="ARBA00022692"/>
    </source>
</evidence>
<reference evidence="7 8" key="1">
    <citation type="submission" date="2015-10" db="EMBL/GenBank/DDBJ databases">
        <title>Candidatus Desulfofervidus auxilii, a hydrogenotrophic sulfate-reducing bacterium involved in the thermophilic anaerobic oxidation of methane.</title>
        <authorList>
            <person name="Krukenberg V."/>
            <person name="Richter M."/>
            <person name="Wegener G."/>
        </authorList>
    </citation>
    <scope>NUCLEOTIDE SEQUENCE [LARGE SCALE GENOMIC DNA]</scope>
    <source>
        <strain evidence="7 8">HS1</strain>
    </source>
</reference>
<dbReference type="EC" id="3.1.-.-" evidence="7"/>
<dbReference type="PANTHER" id="PTHR30213:SF0">
    <property type="entry name" value="UPF0761 MEMBRANE PROTEIN YIHY"/>
    <property type="match status" value="1"/>
</dbReference>
<dbReference type="AlphaFoldDB" id="A0A7U4QM16"/>
<keyword evidence="4 6" id="KW-1133">Transmembrane helix</keyword>
<evidence type="ECO:0000256" key="5">
    <source>
        <dbReference type="ARBA" id="ARBA00023136"/>
    </source>
</evidence>
<evidence type="ECO:0000256" key="4">
    <source>
        <dbReference type="ARBA" id="ARBA00022989"/>
    </source>
</evidence>
<dbReference type="RefSeq" id="WP_066064951.1">
    <property type="nucleotide sequence ID" value="NZ_CP013015.1"/>
</dbReference>
<keyword evidence="2" id="KW-1003">Cell membrane</keyword>
<dbReference type="GO" id="GO:0016787">
    <property type="term" value="F:hydrolase activity"/>
    <property type="evidence" value="ECO:0007669"/>
    <property type="project" value="UniProtKB-KW"/>
</dbReference>
<evidence type="ECO:0000256" key="6">
    <source>
        <dbReference type="SAM" id="Phobius"/>
    </source>
</evidence>
<dbReference type="GO" id="GO:0005886">
    <property type="term" value="C:plasma membrane"/>
    <property type="evidence" value="ECO:0007669"/>
    <property type="project" value="UniProtKB-SubCell"/>
</dbReference>
<protein>
    <submittedName>
        <fullName evidence="7">Ribonuclease BN</fullName>
        <ecNumber evidence="7">3.1.-.-</ecNumber>
    </submittedName>
</protein>
<feature type="transmembrane region" description="Helical" evidence="6">
    <location>
        <begin position="159"/>
        <end position="178"/>
    </location>
</feature>